<dbReference type="AlphaFoldDB" id="A0A401GUY2"/>
<dbReference type="Proteomes" id="UP000287166">
    <property type="component" value="Unassembled WGS sequence"/>
</dbReference>
<keyword evidence="2" id="KW-1185">Reference proteome</keyword>
<accession>A0A401GUY2</accession>
<reference evidence="1 2" key="1">
    <citation type="journal article" date="2018" name="Sci. Rep.">
        <title>Genome sequence of the cauliflower mushroom Sparassis crispa (Hanabiratake) and its association with beneficial usage.</title>
        <authorList>
            <person name="Kiyama R."/>
            <person name="Furutani Y."/>
            <person name="Kawaguchi K."/>
            <person name="Nakanishi T."/>
        </authorList>
    </citation>
    <scope>NUCLEOTIDE SEQUENCE [LARGE SCALE GENOMIC DNA]</scope>
</reference>
<dbReference type="RefSeq" id="XP_027616925.1">
    <property type="nucleotide sequence ID" value="XM_027761124.1"/>
</dbReference>
<protein>
    <submittedName>
        <fullName evidence="1">Uncharacterized protein</fullName>
    </submittedName>
</protein>
<dbReference type="STRING" id="139825.A0A401GUY2"/>
<dbReference type="EMBL" id="BFAD01000008">
    <property type="protein sequence ID" value="GBE86012.1"/>
    <property type="molecule type" value="Genomic_DNA"/>
</dbReference>
<dbReference type="InParanoid" id="A0A401GUY2"/>
<dbReference type="OrthoDB" id="3141838at2759"/>
<proteinExistence type="predicted"/>
<comment type="caution">
    <text evidence="1">The sequence shown here is derived from an EMBL/GenBank/DDBJ whole genome shotgun (WGS) entry which is preliminary data.</text>
</comment>
<name>A0A401GUY2_9APHY</name>
<dbReference type="GeneID" id="38782929"/>
<evidence type="ECO:0000313" key="2">
    <source>
        <dbReference type="Proteomes" id="UP000287166"/>
    </source>
</evidence>
<sequence>MPGLSHPWSALKEHNDIPLDQTILYLALQDLSARLLRHFGKRVRLIVHGGAVMVLHPNLRSRKHTPDVDYNHRSFVAEWQMRGVADAGTQLQACIWKTAFKFGLGADWMNAHADVALPLARDVNGKLYDPVWADAMTPMNRRLNTIFSSPGLVLVAVSWPWAVALKLVRFQKHDPEDIANILRLGRSQRGTVWTRHVLETWLVRSCGAMGYHAYAPWRIDATRQNMRCAIRLAEMLSP</sequence>
<gene>
    <name evidence="1" type="ORF">SCP_0805360</name>
</gene>
<organism evidence="1 2">
    <name type="scientific">Sparassis crispa</name>
    <dbReference type="NCBI Taxonomy" id="139825"/>
    <lineage>
        <taxon>Eukaryota</taxon>
        <taxon>Fungi</taxon>
        <taxon>Dikarya</taxon>
        <taxon>Basidiomycota</taxon>
        <taxon>Agaricomycotina</taxon>
        <taxon>Agaricomycetes</taxon>
        <taxon>Polyporales</taxon>
        <taxon>Sparassidaceae</taxon>
        <taxon>Sparassis</taxon>
    </lineage>
</organism>
<evidence type="ECO:0000313" key="1">
    <source>
        <dbReference type="EMBL" id="GBE86012.1"/>
    </source>
</evidence>